<feature type="compositionally biased region" description="Polar residues" evidence="7">
    <location>
        <begin position="261"/>
        <end position="275"/>
    </location>
</feature>
<feature type="compositionally biased region" description="Low complexity" evidence="7">
    <location>
        <begin position="329"/>
        <end position="339"/>
    </location>
</feature>
<gene>
    <name evidence="9" type="ORF">SPAPADRAFT_58947</name>
</gene>
<feature type="region of interest" description="Disordered" evidence="7">
    <location>
        <begin position="1"/>
        <end position="33"/>
    </location>
</feature>
<dbReference type="PROSITE" id="PS00344">
    <property type="entry name" value="GATA_ZN_FINGER_1"/>
    <property type="match status" value="1"/>
</dbReference>
<dbReference type="eggNOG" id="KOG1601">
    <property type="taxonomic scope" value="Eukaryota"/>
</dbReference>
<dbReference type="SMART" id="SM00401">
    <property type="entry name" value="ZnF_GATA"/>
    <property type="match status" value="1"/>
</dbReference>
<dbReference type="PROSITE" id="PS50114">
    <property type="entry name" value="GATA_ZN_FINGER_2"/>
    <property type="match status" value="1"/>
</dbReference>
<dbReference type="SUPFAM" id="SSF57716">
    <property type="entry name" value="Glucocorticoid receptor-like (DNA-binding domain)"/>
    <property type="match status" value="1"/>
</dbReference>
<evidence type="ECO:0000256" key="7">
    <source>
        <dbReference type="SAM" id="MobiDB-lite"/>
    </source>
</evidence>
<feature type="compositionally biased region" description="Basic residues" evidence="7">
    <location>
        <begin position="245"/>
        <end position="258"/>
    </location>
</feature>
<comment type="subcellular location">
    <subcellularLocation>
        <location evidence="1">Nucleus</location>
    </subcellularLocation>
</comment>
<feature type="non-terminal residue" evidence="9">
    <location>
        <position position="355"/>
    </location>
</feature>
<keyword evidence="10" id="KW-1185">Reference proteome</keyword>
<dbReference type="GO" id="GO:0000981">
    <property type="term" value="F:DNA-binding transcription factor activity, RNA polymerase II-specific"/>
    <property type="evidence" value="ECO:0007669"/>
    <property type="project" value="TreeGrafter"/>
</dbReference>
<dbReference type="PANTHER" id="PTHR10071:SF281">
    <property type="entry name" value="BOX A-BINDING FACTOR-RELATED"/>
    <property type="match status" value="1"/>
</dbReference>
<evidence type="ECO:0000256" key="5">
    <source>
        <dbReference type="ARBA" id="ARBA00023242"/>
    </source>
</evidence>
<dbReference type="EMBL" id="GL996499">
    <property type="protein sequence ID" value="EGW35744.1"/>
    <property type="molecule type" value="Genomic_DNA"/>
</dbReference>
<dbReference type="Proteomes" id="UP000000709">
    <property type="component" value="Unassembled WGS sequence"/>
</dbReference>
<feature type="compositionally biased region" description="Polar residues" evidence="7">
    <location>
        <begin position="1"/>
        <end position="11"/>
    </location>
</feature>
<proteinExistence type="predicted"/>
<dbReference type="GO" id="GO:0005634">
    <property type="term" value="C:nucleus"/>
    <property type="evidence" value="ECO:0007669"/>
    <property type="project" value="UniProtKB-SubCell"/>
</dbReference>
<dbReference type="KEGG" id="spaa:SPAPADRAFT_58947"/>
<accession>G3AEF6</accession>
<feature type="compositionally biased region" description="Basic and acidic residues" evidence="7">
    <location>
        <begin position="340"/>
        <end position="355"/>
    </location>
</feature>
<dbReference type="GO" id="GO:0045944">
    <property type="term" value="P:positive regulation of transcription by RNA polymerase II"/>
    <property type="evidence" value="ECO:0007669"/>
    <property type="project" value="TreeGrafter"/>
</dbReference>
<keyword evidence="5" id="KW-0539">Nucleus</keyword>
<dbReference type="GeneID" id="18872691"/>
<feature type="region of interest" description="Disordered" evidence="7">
    <location>
        <begin position="319"/>
        <end position="355"/>
    </location>
</feature>
<dbReference type="InterPro" id="IPR013088">
    <property type="entry name" value="Znf_NHR/GATA"/>
</dbReference>
<dbReference type="HOGENOM" id="CLU_782038_0_0_1"/>
<organism evidence="10">
    <name type="scientific">Spathaspora passalidarum (strain NRRL Y-27907 / 11-Y1)</name>
    <dbReference type="NCBI Taxonomy" id="619300"/>
    <lineage>
        <taxon>Eukaryota</taxon>
        <taxon>Fungi</taxon>
        <taxon>Dikarya</taxon>
        <taxon>Ascomycota</taxon>
        <taxon>Saccharomycotina</taxon>
        <taxon>Pichiomycetes</taxon>
        <taxon>Debaryomycetaceae</taxon>
        <taxon>Spathaspora</taxon>
    </lineage>
</organism>
<keyword evidence="2" id="KW-0479">Metal-binding</keyword>
<keyword evidence="4" id="KW-0862">Zinc</keyword>
<name>G3AEF6_SPAPN</name>
<evidence type="ECO:0000256" key="3">
    <source>
        <dbReference type="ARBA" id="ARBA00022771"/>
    </source>
</evidence>
<feature type="region of interest" description="Disordered" evidence="7">
    <location>
        <begin position="235"/>
        <end position="275"/>
    </location>
</feature>
<dbReference type="InterPro" id="IPR000679">
    <property type="entry name" value="Znf_GATA"/>
</dbReference>
<dbReference type="OrthoDB" id="515401at2759"/>
<feature type="compositionally biased region" description="Polar residues" evidence="7">
    <location>
        <begin position="49"/>
        <end position="58"/>
    </location>
</feature>
<evidence type="ECO:0000256" key="1">
    <source>
        <dbReference type="ARBA" id="ARBA00004123"/>
    </source>
</evidence>
<evidence type="ECO:0000313" key="10">
    <source>
        <dbReference type="Proteomes" id="UP000000709"/>
    </source>
</evidence>
<feature type="region of interest" description="Disordered" evidence="7">
    <location>
        <begin position="132"/>
        <end position="153"/>
    </location>
</feature>
<dbReference type="FunFam" id="3.30.50.10:FF:000007">
    <property type="entry name" value="Nitrogen regulatory AreA, N-terminal"/>
    <property type="match status" value="1"/>
</dbReference>
<dbReference type="InterPro" id="IPR039355">
    <property type="entry name" value="Transcription_factor_GATA"/>
</dbReference>
<sequence length="355" mass="38917">MLSSSNTTPIKTQQSQSQRTGGGGLSQLSKQLNQFNRFAHPSQSLETMLPSQHRQSITQHHEPVPTLPSNSFSFALDPYALEGPQDMDLNSHSATSSYDAKPLFDDFIHTPATLSSSASTIIYDNSHNNNNHNSFFQNPSKRSSTSTATPSSLLREESMMSLPGMMNRPFTPLNMSYKQDSQFMRHSPSITSLSSGPPPITTSASFNTTTQKFVLPSQSIESSYFENPHEVDYFSPNSLPANLDKKKKLKTKTTKSKRNSPDSTGWPGSSGGVSCSNCHTRTTPLWRRDPEGQPLCNACGLFLKLHGVVRPLSLKTDVIKKRQRGGGNTASTSTTPSSTKKTEKIDKEKEAAAKI</sequence>
<dbReference type="GO" id="GO:0000122">
    <property type="term" value="P:negative regulation of transcription by RNA polymerase II"/>
    <property type="evidence" value="ECO:0007669"/>
    <property type="project" value="TreeGrafter"/>
</dbReference>
<feature type="domain" description="GATA-type" evidence="8">
    <location>
        <begin position="269"/>
        <end position="322"/>
    </location>
</feature>
<evidence type="ECO:0000256" key="4">
    <source>
        <dbReference type="ARBA" id="ARBA00022833"/>
    </source>
</evidence>
<keyword evidence="3 6" id="KW-0863">Zinc-finger</keyword>
<protein>
    <recommendedName>
        <fullName evidence="8">GATA-type domain-containing protein</fullName>
    </recommendedName>
</protein>
<dbReference type="InParanoid" id="G3AEF6"/>
<evidence type="ECO:0000259" key="8">
    <source>
        <dbReference type="PROSITE" id="PS50114"/>
    </source>
</evidence>
<dbReference type="PRINTS" id="PR00619">
    <property type="entry name" value="GATAZNFINGER"/>
</dbReference>
<dbReference type="STRING" id="619300.G3AEF6"/>
<evidence type="ECO:0000256" key="2">
    <source>
        <dbReference type="ARBA" id="ARBA00022723"/>
    </source>
</evidence>
<evidence type="ECO:0000313" key="9">
    <source>
        <dbReference type="EMBL" id="EGW35744.1"/>
    </source>
</evidence>
<reference evidence="9 10" key="1">
    <citation type="journal article" date="2011" name="Proc. Natl. Acad. Sci. U.S.A.">
        <title>Comparative genomics of xylose-fermenting fungi for enhanced biofuel production.</title>
        <authorList>
            <person name="Wohlbach D.J."/>
            <person name="Kuo A."/>
            <person name="Sato T.K."/>
            <person name="Potts K.M."/>
            <person name="Salamov A.A."/>
            <person name="LaButti K.M."/>
            <person name="Sun H."/>
            <person name="Clum A."/>
            <person name="Pangilinan J.L."/>
            <person name="Lindquist E.A."/>
            <person name="Lucas S."/>
            <person name="Lapidus A."/>
            <person name="Jin M."/>
            <person name="Gunawan C."/>
            <person name="Balan V."/>
            <person name="Dale B.E."/>
            <person name="Jeffries T.W."/>
            <person name="Zinkel R."/>
            <person name="Barry K.W."/>
            <person name="Grigoriev I.V."/>
            <person name="Gasch A.P."/>
        </authorList>
    </citation>
    <scope>NUCLEOTIDE SEQUENCE [LARGE SCALE GENOMIC DNA]</scope>
    <source>
        <strain evidence="10">NRRL Y-27907 / 11-Y1</strain>
    </source>
</reference>
<dbReference type="RefSeq" id="XP_007373156.1">
    <property type="nucleotide sequence ID" value="XM_007373094.1"/>
</dbReference>
<dbReference type="PANTHER" id="PTHR10071">
    <property type="entry name" value="TRANSCRIPTION FACTOR GATA FAMILY MEMBER"/>
    <property type="match status" value="1"/>
</dbReference>
<dbReference type="GO" id="GO:0000978">
    <property type="term" value="F:RNA polymerase II cis-regulatory region sequence-specific DNA binding"/>
    <property type="evidence" value="ECO:0007669"/>
    <property type="project" value="TreeGrafter"/>
</dbReference>
<evidence type="ECO:0000256" key="6">
    <source>
        <dbReference type="PROSITE-ProRule" id="PRU00094"/>
    </source>
</evidence>
<dbReference type="Gene3D" id="3.30.50.10">
    <property type="entry name" value="Erythroid Transcription Factor GATA-1, subunit A"/>
    <property type="match status" value="1"/>
</dbReference>
<dbReference type="AlphaFoldDB" id="G3AEF6"/>
<dbReference type="Pfam" id="PF00320">
    <property type="entry name" value="GATA"/>
    <property type="match status" value="1"/>
</dbReference>
<dbReference type="GO" id="GO:0008270">
    <property type="term" value="F:zinc ion binding"/>
    <property type="evidence" value="ECO:0007669"/>
    <property type="project" value="UniProtKB-KW"/>
</dbReference>
<feature type="region of interest" description="Disordered" evidence="7">
    <location>
        <begin position="49"/>
        <end position="68"/>
    </location>
</feature>
<dbReference type="CDD" id="cd00202">
    <property type="entry name" value="ZnF_GATA"/>
    <property type="match status" value="1"/>
</dbReference>